<keyword evidence="4" id="KW-1185">Reference proteome</keyword>
<dbReference type="Pfam" id="PF01476">
    <property type="entry name" value="LysM"/>
    <property type="match status" value="1"/>
</dbReference>
<proteinExistence type="predicted"/>
<dbReference type="SUPFAM" id="SSF54106">
    <property type="entry name" value="LysM domain"/>
    <property type="match status" value="1"/>
</dbReference>
<dbReference type="Gene3D" id="3.10.350.10">
    <property type="entry name" value="LysM domain"/>
    <property type="match status" value="1"/>
</dbReference>
<feature type="compositionally biased region" description="Basic residues" evidence="1">
    <location>
        <begin position="1"/>
        <end position="16"/>
    </location>
</feature>
<dbReference type="EMBL" id="OBDZ01000001">
    <property type="protein sequence ID" value="SNY05245.1"/>
    <property type="molecule type" value="Genomic_DNA"/>
</dbReference>
<dbReference type="Proteomes" id="UP000219573">
    <property type="component" value="Unassembled WGS sequence"/>
</dbReference>
<feature type="domain" description="LysM" evidence="2">
    <location>
        <begin position="25"/>
        <end position="69"/>
    </location>
</feature>
<organism evidence="3 4">
    <name type="scientific">Orenia metallireducens</name>
    <dbReference type="NCBI Taxonomy" id="1413210"/>
    <lineage>
        <taxon>Bacteria</taxon>
        <taxon>Bacillati</taxon>
        <taxon>Bacillota</taxon>
        <taxon>Clostridia</taxon>
        <taxon>Halanaerobiales</taxon>
        <taxon>Halobacteroidaceae</taxon>
        <taxon>Orenia</taxon>
    </lineage>
</organism>
<accession>A0A285F1S7</accession>
<name>A0A285F1S7_9FIRM</name>
<evidence type="ECO:0000313" key="4">
    <source>
        <dbReference type="Proteomes" id="UP000219573"/>
    </source>
</evidence>
<dbReference type="OrthoDB" id="9779340at2"/>
<dbReference type="PROSITE" id="PS51782">
    <property type="entry name" value="LYSM"/>
    <property type="match status" value="1"/>
</dbReference>
<gene>
    <name evidence="3" type="ORF">SAMN06265827_10117</name>
</gene>
<dbReference type="PANTHER" id="PTHR33734">
    <property type="entry name" value="LYSM DOMAIN-CONTAINING GPI-ANCHORED PROTEIN 2"/>
    <property type="match status" value="1"/>
</dbReference>
<dbReference type="CDD" id="cd00118">
    <property type="entry name" value="LysM"/>
    <property type="match status" value="1"/>
</dbReference>
<dbReference type="SMART" id="SM00257">
    <property type="entry name" value="LysM"/>
    <property type="match status" value="1"/>
</dbReference>
<dbReference type="PANTHER" id="PTHR33734:SF22">
    <property type="entry name" value="MEMBRANE-BOUND LYTIC MUREIN TRANSGLYCOSYLASE D"/>
    <property type="match status" value="1"/>
</dbReference>
<evidence type="ECO:0000256" key="1">
    <source>
        <dbReference type="SAM" id="MobiDB-lite"/>
    </source>
</evidence>
<evidence type="ECO:0000313" key="3">
    <source>
        <dbReference type="EMBL" id="SNY05245.1"/>
    </source>
</evidence>
<dbReference type="InterPro" id="IPR036779">
    <property type="entry name" value="LysM_dom_sf"/>
</dbReference>
<dbReference type="AlphaFoldDB" id="A0A285F1S7"/>
<dbReference type="InterPro" id="IPR018392">
    <property type="entry name" value="LysM"/>
</dbReference>
<protein>
    <submittedName>
        <fullName evidence="3">LysM domain-containing protein</fullName>
    </submittedName>
</protein>
<sequence>MGMYRRPRPPRPRPPRPGRCPRGSREYVVRRGDTFYTIARDFNTTVAELRRLNPGINPDRLREGQIICVPGRGPCPYY</sequence>
<feature type="region of interest" description="Disordered" evidence="1">
    <location>
        <begin position="1"/>
        <end position="25"/>
    </location>
</feature>
<reference evidence="4" key="1">
    <citation type="submission" date="2017-09" db="EMBL/GenBank/DDBJ databases">
        <authorList>
            <person name="Varghese N."/>
            <person name="Submissions S."/>
        </authorList>
    </citation>
    <scope>NUCLEOTIDE SEQUENCE [LARGE SCALE GENOMIC DNA]</scope>
    <source>
        <strain evidence="4">MSL47</strain>
    </source>
</reference>
<evidence type="ECO:0000259" key="2">
    <source>
        <dbReference type="PROSITE" id="PS51782"/>
    </source>
</evidence>
<dbReference type="RefSeq" id="WP_097016072.1">
    <property type="nucleotide sequence ID" value="NZ_OBDZ01000001.1"/>
</dbReference>